<dbReference type="EC" id="2.1.1.-" evidence="8"/>
<accession>A0ABR7LG42</accession>
<protein>
    <recommendedName>
        <fullName evidence="8">Methyltransferase</fullName>
        <ecNumber evidence="8">2.1.1.-</ecNumber>
    </recommendedName>
</protein>
<comment type="catalytic activity">
    <reaction evidence="7">
        <text>a 2'-deoxycytidine in DNA + S-adenosyl-L-methionine = an N(4)-methyl-2'-deoxycytidine in DNA + S-adenosyl-L-homocysteine + H(+)</text>
        <dbReference type="Rhea" id="RHEA:16857"/>
        <dbReference type="Rhea" id="RHEA-COMP:11369"/>
        <dbReference type="Rhea" id="RHEA-COMP:13674"/>
        <dbReference type="ChEBI" id="CHEBI:15378"/>
        <dbReference type="ChEBI" id="CHEBI:57856"/>
        <dbReference type="ChEBI" id="CHEBI:59789"/>
        <dbReference type="ChEBI" id="CHEBI:85452"/>
        <dbReference type="ChEBI" id="CHEBI:137933"/>
        <dbReference type="EC" id="2.1.1.113"/>
    </reaction>
</comment>
<feature type="compositionally biased region" description="Basic and acidic residues" evidence="9">
    <location>
        <begin position="217"/>
        <end position="229"/>
    </location>
</feature>
<organism evidence="11 12">
    <name type="scientific">Actinokineospora xionganensis</name>
    <dbReference type="NCBI Taxonomy" id="2684470"/>
    <lineage>
        <taxon>Bacteria</taxon>
        <taxon>Bacillati</taxon>
        <taxon>Actinomycetota</taxon>
        <taxon>Actinomycetes</taxon>
        <taxon>Pseudonocardiales</taxon>
        <taxon>Pseudonocardiaceae</taxon>
        <taxon>Actinokineospora</taxon>
    </lineage>
</organism>
<dbReference type="PRINTS" id="PR00508">
    <property type="entry name" value="S21N4MTFRASE"/>
</dbReference>
<feature type="region of interest" description="Disordered" evidence="9">
    <location>
        <begin position="217"/>
        <end position="242"/>
    </location>
</feature>
<dbReference type="EMBL" id="JABVED010000028">
    <property type="protein sequence ID" value="MBC6451339.1"/>
    <property type="molecule type" value="Genomic_DNA"/>
</dbReference>
<comment type="similarity">
    <text evidence="1">Belongs to the N(4)/N(6)-methyltransferase family. N(4) subfamily.</text>
</comment>
<feature type="domain" description="DNA methylase N-4/N-6" evidence="10">
    <location>
        <begin position="9"/>
        <end position="310"/>
    </location>
</feature>
<evidence type="ECO:0000313" key="12">
    <source>
        <dbReference type="Proteomes" id="UP000734823"/>
    </source>
</evidence>
<dbReference type="Gene3D" id="3.40.50.150">
    <property type="entry name" value="Vaccinia Virus protein VP39"/>
    <property type="match status" value="1"/>
</dbReference>
<evidence type="ECO:0000256" key="8">
    <source>
        <dbReference type="RuleBase" id="RU362026"/>
    </source>
</evidence>
<keyword evidence="5" id="KW-0680">Restriction system</keyword>
<dbReference type="SUPFAM" id="SSF53335">
    <property type="entry name" value="S-adenosyl-L-methionine-dependent methyltransferases"/>
    <property type="match status" value="1"/>
</dbReference>
<gene>
    <name evidence="11" type="ORF">GPZ80_29690</name>
</gene>
<keyword evidence="4" id="KW-0949">S-adenosyl-L-methionine</keyword>
<dbReference type="InterPro" id="IPR029063">
    <property type="entry name" value="SAM-dependent_MTases_sf"/>
</dbReference>
<evidence type="ECO:0000256" key="6">
    <source>
        <dbReference type="ARBA" id="ARBA00023125"/>
    </source>
</evidence>
<dbReference type="PROSITE" id="PS00093">
    <property type="entry name" value="N4_MTASE"/>
    <property type="match status" value="1"/>
</dbReference>
<name>A0ABR7LG42_9PSEU</name>
<proteinExistence type="inferred from homology"/>
<comment type="caution">
    <text evidence="11">The sequence shown here is derived from an EMBL/GenBank/DDBJ whole genome shotgun (WGS) entry which is preliminary data.</text>
</comment>
<evidence type="ECO:0000256" key="1">
    <source>
        <dbReference type="ARBA" id="ARBA00010203"/>
    </source>
</evidence>
<sequence>MAGMADESVDSIVTSPPYWGLRDYGVPGQYGQESSVRDYVNRLRGVFTQARRVLARDGTLWLNLGDVYGGSWHNYVAPGSTATTAADPRRRSRGTHLPPQAAERYKNLLGLPWQVAFALVDDGWTLRNAIVWHKPNAMPESVRDRLSCRYEMLFLLVRSRRYWFDLDPIREPVALREGTILGGPSKSRRGAPAEARRYGQHQFAKYDNCEAFGDHEHGSAMKPTGERHSASHPHGRNPGDVWSIPTRPYRGAHFAVSPIDIPLRCIAAGCRPDGTVLDPFSGAGTTGVAALSLGRSFIGIDVNPEFHELARSRFAPVAGDDR</sequence>
<evidence type="ECO:0000256" key="9">
    <source>
        <dbReference type="SAM" id="MobiDB-lite"/>
    </source>
</evidence>
<keyword evidence="6" id="KW-0238">DNA-binding</keyword>
<keyword evidence="2" id="KW-0489">Methyltransferase</keyword>
<keyword evidence="3" id="KW-0808">Transferase</keyword>
<evidence type="ECO:0000256" key="4">
    <source>
        <dbReference type="ARBA" id="ARBA00022691"/>
    </source>
</evidence>
<evidence type="ECO:0000259" key="10">
    <source>
        <dbReference type="Pfam" id="PF01555"/>
    </source>
</evidence>
<dbReference type="Proteomes" id="UP000734823">
    <property type="component" value="Unassembled WGS sequence"/>
</dbReference>
<dbReference type="Pfam" id="PF01555">
    <property type="entry name" value="N6_N4_Mtase"/>
    <property type="match status" value="1"/>
</dbReference>
<reference evidence="11 12" key="1">
    <citation type="submission" date="2020-06" db="EMBL/GenBank/DDBJ databases">
        <title>Actinokineospora xiongansis sp. nov., isolated from soil of Baiyangdian.</title>
        <authorList>
            <person name="Zhang X."/>
        </authorList>
    </citation>
    <scope>NUCLEOTIDE SEQUENCE [LARGE SCALE GENOMIC DNA]</scope>
    <source>
        <strain evidence="11 12">HBU206404</strain>
    </source>
</reference>
<evidence type="ECO:0000256" key="3">
    <source>
        <dbReference type="ARBA" id="ARBA00022679"/>
    </source>
</evidence>
<evidence type="ECO:0000256" key="5">
    <source>
        <dbReference type="ARBA" id="ARBA00022747"/>
    </source>
</evidence>
<evidence type="ECO:0000256" key="2">
    <source>
        <dbReference type="ARBA" id="ARBA00022603"/>
    </source>
</evidence>
<keyword evidence="12" id="KW-1185">Reference proteome</keyword>
<evidence type="ECO:0000313" key="11">
    <source>
        <dbReference type="EMBL" id="MBC6451339.1"/>
    </source>
</evidence>
<dbReference type="InterPro" id="IPR001091">
    <property type="entry name" value="RM_Methyltransferase"/>
</dbReference>
<dbReference type="InterPro" id="IPR017985">
    <property type="entry name" value="MeTrfase_CN4_CS"/>
</dbReference>
<evidence type="ECO:0000256" key="7">
    <source>
        <dbReference type="ARBA" id="ARBA00049120"/>
    </source>
</evidence>
<dbReference type="InterPro" id="IPR002941">
    <property type="entry name" value="DNA_methylase_N4/N6"/>
</dbReference>